<dbReference type="PANTHER" id="PTHR34591:SF30">
    <property type="entry name" value="OS02G0149500 PROTEIN"/>
    <property type="match status" value="1"/>
</dbReference>
<organism evidence="2">
    <name type="scientific">Oryza barthii</name>
    <dbReference type="NCBI Taxonomy" id="65489"/>
    <lineage>
        <taxon>Eukaryota</taxon>
        <taxon>Viridiplantae</taxon>
        <taxon>Streptophyta</taxon>
        <taxon>Embryophyta</taxon>
        <taxon>Tracheophyta</taxon>
        <taxon>Spermatophyta</taxon>
        <taxon>Magnoliopsida</taxon>
        <taxon>Liliopsida</taxon>
        <taxon>Poales</taxon>
        <taxon>Poaceae</taxon>
        <taxon>BOP clade</taxon>
        <taxon>Oryzoideae</taxon>
        <taxon>Oryzeae</taxon>
        <taxon>Oryzinae</taxon>
        <taxon>Oryza</taxon>
    </lineage>
</organism>
<dbReference type="STRING" id="65489.A0A0D3F0Q1"/>
<dbReference type="SUPFAM" id="SSF81383">
    <property type="entry name" value="F-box domain"/>
    <property type="match status" value="1"/>
</dbReference>
<evidence type="ECO:0000313" key="3">
    <source>
        <dbReference type="Proteomes" id="UP000026960"/>
    </source>
</evidence>
<dbReference type="EnsemblPlants" id="OBART02G03810.1">
    <property type="protein sequence ID" value="OBART02G03810.1"/>
    <property type="gene ID" value="OBART02G03810"/>
</dbReference>
<protein>
    <recommendedName>
        <fullName evidence="1">F-box domain-containing protein</fullName>
    </recommendedName>
</protein>
<dbReference type="InterPro" id="IPR001810">
    <property type="entry name" value="F-box_dom"/>
</dbReference>
<dbReference type="Proteomes" id="UP000026960">
    <property type="component" value="Chromosome 2"/>
</dbReference>
<dbReference type="SMART" id="SM00256">
    <property type="entry name" value="FBOX"/>
    <property type="match status" value="1"/>
</dbReference>
<reference evidence="2" key="2">
    <citation type="submission" date="2015-03" db="UniProtKB">
        <authorList>
            <consortium name="EnsemblPlants"/>
        </authorList>
    </citation>
    <scope>IDENTIFICATION</scope>
</reference>
<evidence type="ECO:0000313" key="2">
    <source>
        <dbReference type="EnsemblPlants" id="OBART02G03810.1"/>
    </source>
</evidence>
<name>A0A0D3F0Q1_9ORYZ</name>
<dbReference type="PaxDb" id="65489-OBART02G03810.1"/>
<evidence type="ECO:0000259" key="1">
    <source>
        <dbReference type="SMART" id="SM00256"/>
    </source>
</evidence>
<proteinExistence type="predicted"/>
<dbReference type="AlphaFoldDB" id="A0A0D3F0Q1"/>
<reference evidence="2" key="1">
    <citation type="journal article" date="2009" name="Rice">
        <title>De Novo Next Generation Sequencing of Plant Genomes.</title>
        <authorList>
            <person name="Rounsley S."/>
            <person name="Marri P.R."/>
            <person name="Yu Y."/>
            <person name="He R."/>
            <person name="Sisneros N."/>
            <person name="Goicoechea J.L."/>
            <person name="Lee S.J."/>
            <person name="Angelova A."/>
            <person name="Kudrna D."/>
            <person name="Luo M."/>
            <person name="Affourtit J."/>
            <person name="Desany B."/>
            <person name="Knight J."/>
            <person name="Niazi F."/>
            <person name="Egholm M."/>
            <person name="Wing R.A."/>
        </authorList>
    </citation>
    <scope>NUCLEOTIDE SEQUENCE [LARGE SCALE GENOMIC DNA]</scope>
    <source>
        <strain evidence="2">cv. IRGC 105608</strain>
    </source>
</reference>
<keyword evidence="3" id="KW-1185">Reference proteome</keyword>
<feature type="domain" description="F-box" evidence="1">
    <location>
        <begin position="8"/>
        <end position="48"/>
    </location>
</feature>
<dbReference type="InterPro" id="IPR036047">
    <property type="entry name" value="F-box-like_dom_sf"/>
</dbReference>
<sequence length="466" mass="53765">MNNMEAALPEDLLANILGRLPPCSLAVSRCVRKDWCAIIDHRRLLRADLLPLRLDAFFFKGGQILTSHPYFFSSRSTARRIGGRLDFLDTFDDEDLQIMDHCNGLLLFFERLANPATRQWMHLPTIPMSPCVALDLRTDFCLVYDPMVSPHHFEVFCVPLVPENIFYRSGGELDPDSNSSVDQESLEWPLSSRCTTHVFSSRKWRWEERSFVRQQGVEPANETIADLQFNPQQFQRHALYLKGEIYVHCKNNSLMRITLSNDKYQMIKSPVKSKIDDGNGVLQLGKSEKGVYFALLSKDNYFPQFQVWLLNKSSSCGGQIEWVLKANISLEAVMDNFPLNTDNSFSRPWILNYVTEEAIRRAQEEEELEWDFENGIILETKDKTEAHHVNNIYFLGFHPYKEIAFFWVSSSRVISYHLNTSKVQELGILYHLPGTSQSFPYAPCWMELFENKQLAATSSVSQCKSL</sequence>
<dbReference type="Pfam" id="PF00646">
    <property type="entry name" value="F-box"/>
    <property type="match status" value="1"/>
</dbReference>
<dbReference type="HOGENOM" id="CLU_030606_0_0_1"/>
<dbReference type="Gramene" id="OBART02G03810.1">
    <property type="protein sequence ID" value="OBART02G03810.1"/>
    <property type="gene ID" value="OBART02G03810"/>
</dbReference>
<accession>A0A0D3F0Q1</accession>
<dbReference type="PANTHER" id="PTHR34591">
    <property type="entry name" value="OS03G0653100 PROTEIN-RELATED"/>
    <property type="match status" value="1"/>
</dbReference>
<dbReference type="eggNOG" id="ENOG502R3XY">
    <property type="taxonomic scope" value="Eukaryota"/>
</dbReference>